<feature type="domain" description="Peptidase M10 metallopeptidase" evidence="5">
    <location>
        <begin position="394"/>
        <end position="472"/>
    </location>
</feature>
<gene>
    <name evidence="7" type="ORF">HUW51_09740</name>
</gene>
<dbReference type="Pfam" id="PF00413">
    <property type="entry name" value="Peptidase_M10"/>
    <property type="match status" value="1"/>
</dbReference>
<dbReference type="Pfam" id="PF01833">
    <property type="entry name" value="TIG"/>
    <property type="match status" value="1"/>
</dbReference>
<dbReference type="Gene3D" id="2.60.40.10">
    <property type="entry name" value="Immunoglobulins"/>
    <property type="match status" value="1"/>
</dbReference>
<evidence type="ECO:0000259" key="6">
    <source>
        <dbReference type="Pfam" id="PF01833"/>
    </source>
</evidence>
<evidence type="ECO:0000313" key="7">
    <source>
        <dbReference type="EMBL" id="QNF33002.1"/>
    </source>
</evidence>
<dbReference type="InterPro" id="IPR026444">
    <property type="entry name" value="Secre_tail"/>
</dbReference>
<dbReference type="CDD" id="cd00102">
    <property type="entry name" value="IPT"/>
    <property type="match status" value="1"/>
</dbReference>
<feature type="domain" description="IPT/TIG" evidence="6">
    <location>
        <begin position="197"/>
        <end position="287"/>
    </location>
</feature>
<evidence type="ECO:0000256" key="1">
    <source>
        <dbReference type="ARBA" id="ARBA00022670"/>
    </source>
</evidence>
<dbReference type="KEGG" id="aswu:HUW51_09740"/>
<dbReference type="InterPro" id="IPR013783">
    <property type="entry name" value="Ig-like_fold"/>
</dbReference>
<dbReference type="GO" id="GO:0006508">
    <property type="term" value="P:proteolysis"/>
    <property type="evidence" value="ECO:0007669"/>
    <property type="project" value="UniProtKB-KW"/>
</dbReference>
<keyword evidence="2" id="KW-0479">Metal-binding</keyword>
<dbReference type="InterPro" id="IPR024079">
    <property type="entry name" value="MetalloPept_cat_dom_sf"/>
</dbReference>
<evidence type="ECO:0000256" key="4">
    <source>
        <dbReference type="ARBA" id="ARBA00022833"/>
    </source>
</evidence>
<protein>
    <submittedName>
        <fullName evidence="7">T9SS type A sorting domain-containing protein</fullName>
    </submittedName>
</protein>
<accession>A0A7G7G768</accession>
<organism evidence="7 8">
    <name type="scientific">Adhaeribacter swui</name>
    <dbReference type="NCBI Taxonomy" id="2086471"/>
    <lineage>
        <taxon>Bacteria</taxon>
        <taxon>Pseudomonadati</taxon>
        <taxon>Bacteroidota</taxon>
        <taxon>Cytophagia</taxon>
        <taxon>Cytophagales</taxon>
        <taxon>Hymenobacteraceae</taxon>
        <taxon>Adhaeribacter</taxon>
    </lineage>
</organism>
<dbReference type="EMBL" id="CP055156">
    <property type="protein sequence ID" value="QNF33002.1"/>
    <property type="molecule type" value="Genomic_DNA"/>
</dbReference>
<keyword evidence="1" id="KW-0645">Protease</keyword>
<dbReference type="GO" id="GO:0004222">
    <property type="term" value="F:metalloendopeptidase activity"/>
    <property type="evidence" value="ECO:0007669"/>
    <property type="project" value="InterPro"/>
</dbReference>
<dbReference type="InterPro" id="IPR002909">
    <property type="entry name" value="IPT_dom"/>
</dbReference>
<sequence>MSCLAPLRALSQESCLLSPVDLNERAKEATLIVEAEVIHQESYWNATHQNIYTRQTLQIFKILKGSAPETITVITEGGRVGAAMHVFTGTLQLKNKDQGIFFLVPAQSKMLPAGRSAVDFMVYSSSQGFIRYNSTNQQAVEPFKTYSNITTELYPVLRRVTPNFKNLRPNPAVKIINPATGTGINKAQGNQRTKATPAISSFTPDTLTAGTGSLLTIRGSGFGSSRGTGSVQFRNADNGGASFIDITNADYIFWTDNEIQVRIPGKNSSNNTPGSGDIQVTNDSGLSVVSTQALVIEYAVSQVLYDETLYSPRLVNANEQGGYTFQFSSNFDQNNPAKQAFTRALNTWSCHTGINWNIGNSSPLTAVAEDNVNLVCFDETGELPRGILARCISRYAGCGSEIADQWRVAEMDVIFSQTTRWNYSINSPQSTQVDFETVTLHEMGHGHQLNHVIKPGTVMHYAITRGQEGRRLNARTDVAGGQFTMTQNVISNQCGPGRMIPQPVANCTSSTDELLFTAEITSNTEVQTTWSISSGNLVNYFVLERSKDAVTWQELNTVSPSPTTDSYQYPDVTPLPGISYYRLKVINPDQTFSYSPIVRIMREVPSGFAIAPNPVTENTLWLQYITQDSGQMQIYLYDVVGRLHRTYNRAYQPNNDLIDLDITDLRPGTYILVYDDGRQIHREKFTRL</sequence>
<keyword evidence="3" id="KW-0378">Hydrolase</keyword>
<dbReference type="InterPro" id="IPR014756">
    <property type="entry name" value="Ig_E-set"/>
</dbReference>
<evidence type="ECO:0000259" key="5">
    <source>
        <dbReference type="Pfam" id="PF00413"/>
    </source>
</evidence>
<dbReference type="Proteomes" id="UP000515237">
    <property type="component" value="Chromosome"/>
</dbReference>
<keyword evidence="4" id="KW-0862">Zinc</keyword>
<name>A0A7G7G768_9BACT</name>
<keyword evidence="8" id="KW-1185">Reference proteome</keyword>
<evidence type="ECO:0000256" key="3">
    <source>
        <dbReference type="ARBA" id="ARBA00022801"/>
    </source>
</evidence>
<dbReference type="SUPFAM" id="SSF55486">
    <property type="entry name" value="Metalloproteases ('zincins'), catalytic domain"/>
    <property type="match status" value="1"/>
</dbReference>
<reference evidence="7 8" key="1">
    <citation type="journal article" date="2018" name="Int. J. Syst. Evol. Microbiol.">
        <title>Adhaeribacter swui sp. nov., isolated from wet mud.</title>
        <authorList>
            <person name="Kim D.U."/>
            <person name="Kim K.W."/>
            <person name="Kang M.S."/>
            <person name="Kim J.Y."/>
            <person name="Jang J.H."/>
            <person name="Kim M.K."/>
        </authorList>
    </citation>
    <scope>NUCLEOTIDE SEQUENCE [LARGE SCALE GENOMIC DNA]</scope>
    <source>
        <strain evidence="7 8">KCTC 52873</strain>
    </source>
</reference>
<proteinExistence type="predicted"/>
<dbReference type="SUPFAM" id="SSF81296">
    <property type="entry name" value="E set domains"/>
    <property type="match status" value="1"/>
</dbReference>
<dbReference type="Gene3D" id="3.40.390.10">
    <property type="entry name" value="Collagenase (Catalytic Domain)"/>
    <property type="match status" value="1"/>
</dbReference>
<dbReference type="GO" id="GO:0008270">
    <property type="term" value="F:zinc ion binding"/>
    <property type="evidence" value="ECO:0007669"/>
    <property type="project" value="InterPro"/>
</dbReference>
<dbReference type="InterPro" id="IPR001818">
    <property type="entry name" value="Pept_M10_metallopeptidase"/>
</dbReference>
<dbReference type="AlphaFoldDB" id="A0A7G7G768"/>
<dbReference type="GO" id="GO:0031012">
    <property type="term" value="C:extracellular matrix"/>
    <property type="evidence" value="ECO:0007669"/>
    <property type="project" value="InterPro"/>
</dbReference>
<dbReference type="RefSeq" id="WP_185273795.1">
    <property type="nucleotide sequence ID" value="NZ_CP055156.1"/>
</dbReference>
<evidence type="ECO:0000256" key="2">
    <source>
        <dbReference type="ARBA" id="ARBA00022723"/>
    </source>
</evidence>
<evidence type="ECO:0000313" key="8">
    <source>
        <dbReference type="Proteomes" id="UP000515237"/>
    </source>
</evidence>
<dbReference type="NCBIfam" id="TIGR04183">
    <property type="entry name" value="Por_Secre_tail"/>
    <property type="match status" value="1"/>
</dbReference>